<evidence type="ECO:0000256" key="9">
    <source>
        <dbReference type="ARBA" id="ARBA00023299"/>
    </source>
</evidence>
<evidence type="ECO:0000256" key="2">
    <source>
        <dbReference type="ARBA" id="ARBA00005135"/>
    </source>
</evidence>
<comment type="caution">
    <text evidence="12">The sequence shown here is derived from an EMBL/GenBank/DDBJ whole genome shotgun (WGS) entry which is preliminary data.</text>
</comment>
<sequence>MHNSKYNFLFDLDGTITKEEILPVIAREVGLSKEISELTEKTIKGLIPFQQSFLYRVELLKHVPVSQVRDIVSRVALNQHVVDFIRDNDDKCSIVTGNLDVWVSELCKNIGVKYYSSKAFVQNDYICTVTKVLKKADVMNCINGRVVAIGEGNNDADMIKNAEIGIAFGGVHMPADSVLEYATHAIFKEESLCQFLRQL</sequence>
<evidence type="ECO:0000256" key="11">
    <source>
        <dbReference type="ARBA" id="ARBA00048523"/>
    </source>
</evidence>
<comment type="catalytic activity">
    <reaction evidence="11">
        <text>O-phospho-D-serine + H2O = D-serine + phosphate</text>
        <dbReference type="Rhea" id="RHEA:24873"/>
        <dbReference type="ChEBI" id="CHEBI:15377"/>
        <dbReference type="ChEBI" id="CHEBI:35247"/>
        <dbReference type="ChEBI" id="CHEBI:43474"/>
        <dbReference type="ChEBI" id="CHEBI:58680"/>
        <dbReference type="EC" id="3.1.3.3"/>
    </reaction>
</comment>
<evidence type="ECO:0000256" key="10">
    <source>
        <dbReference type="ARBA" id="ARBA00048138"/>
    </source>
</evidence>
<evidence type="ECO:0000256" key="3">
    <source>
        <dbReference type="ARBA" id="ARBA00009184"/>
    </source>
</evidence>
<keyword evidence="7" id="KW-0378">Hydrolase</keyword>
<dbReference type="PANTHER" id="PTHR43344:SF2">
    <property type="entry name" value="PHOSPHOSERINE PHOSPHATASE"/>
    <property type="match status" value="1"/>
</dbReference>
<protein>
    <recommendedName>
        <fullName evidence="4">phosphoserine phosphatase</fullName>
        <ecNumber evidence="4">3.1.3.3</ecNumber>
    </recommendedName>
</protein>
<evidence type="ECO:0000313" key="12">
    <source>
        <dbReference type="EMBL" id="MFD1130131.1"/>
    </source>
</evidence>
<dbReference type="Proteomes" id="UP001597169">
    <property type="component" value="Unassembled WGS sequence"/>
</dbReference>
<keyword evidence="13" id="KW-1185">Reference proteome</keyword>
<keyword evidence="9" id="KW-0718">Serine biosynthesis</keyword>
<name>A0ABW3QCS9_9BACL</name>
<evidence type="ECO:0000256" key="5">
    <source>
        <dbReference type="ARBA" id="ARBA00022605"/>
    </source>
</evidence>
<evidence type="ECO:0000256" key="4">
    <source>
        <dbReference type="ARBA" id="ARBA00012640"/>
    </source>
</evidence>
<dbReference type="SUPFAM" id="SSF56784">
    <property type="entry name" value="HAD-like"/>
    <property type="match status" value="1"/>
</dbReference>
<proteinExistence type="inferred from homology"/>
<dbReference type="Gene3D" id="3.40.50.1000">
    <property type="entry name" value="HAD superfamily/HAD-like"/>
    <property type="match status" value="1"/>
</dbReference>
<evidence type="ECO:0000256" key="8">
    <source>
        <dbReference type="ARBA" id="ARBA00022842"/>
    </source>
</evidence>
<dbReference type="NCBIfam" id="TIGR01488">
    <property type="entry name" value="HAD-SF-IB"/>
    <property type="match status" value="1"/>
</dbReference>
<gene>
    <name evidence="12" type="ORF">ACFQ3J_18335</name>
</gene>
<dbReference type="EMBL" id="JBHTKX010000002">
    <property type="protein sequence ID" value="MFD1130131.1"/>
    <property type="molecule type" value="Genomic_DNA"/>
</dbReference>
<keyword evidence="6" id="KW-0479">Metal-binding</keyword>
<dbReference type="EC" id="3.1.3.3" evidence="4"/>
<dbReference type="PANTHER" id="PTHR43344">
    <property type="entry name" value="PHOSPHOSERINE PHOSPHATASE"/>
    <property type="match status" value="1"/>
</dbReference>
<comment type="catalytic activity">
    <reaction evidence="10">
        <text>O-phospho-L-serine + H2O = L-serine + phosphate</text>
        <dbReference type="Rhea" id="RHEA:21208"/>
        <dbReference type="ChEBI" id="CHEBI:15377"/>
        <dbReference type="ChEBI" id="CHEBI:33384"/>
        <dbReference type="ChEBI" id="CHEBI:43474"/>
        <dbReference type="ChEBI" id="CHEBI:57524"/>
        <dbReference type="EC" id="3.1.3.3"/>
    </reaction>
</comment>
<evidence type="ECO:0000256" key="1">
    <source>
        <dbReference type="ARBA" id="ARBA00001946"/>
    </source>
</evidence>
<dbReference type="InterPro" id="IPR050582">
    <property type="entry name" value="HAD-like_SerB"/>
</dbReference>
<accession>A0ABW3QCS9</accession>
<reference evidence="13" key="1">
    <citation type="journal article" date="2019" name="Int. J. Syst. Evol. Microbiol.">
        <title>The Global Catalogue of Microorganisms (GCM) 10K type strain sequencing project: providing services to taxonomists for standard genome sequencing and annotation.</title>
        <authorList>
            <consortium name="The Broad Institute Genomics Platform"/>
            <consortium name="The Broad Institute Genome Sequencing Center for Infectious Disease"/>
            <person name="Wu L."/>
            <person name="Ma J."/>
        </authorList>
    </citation>
    <scope>NUCLEOTIDE SEQUENCE [LARGE SCALE GENOMIC DNA]</scope>
    <source>
        <strain evidence="13">CCUG 53519</strain>
    </source>
</reference>
<evidence type="ECO:0000313" key="13">
    <source>
        <dbReference type="Proteomes" id="UP001597169"/>
    </source>
</evidence>
<evidence type="ECO:0000256" key="6">
    <source>
        <dbReference type="ARBA" id="ARBA00022723"/>
    </source>
</evidence>
<comment type="similarity">
    <text evidence="3">Belongs to the HAD-like hydrolase superfamily. SerB family.</text>
</comment>
<comment type="cofactor">
    <cofactor evidence="1">
        <name>Mg(2+)</name>
        <dbReference type="ChEBI" id="CHEBI:18420"/>
    </cofactor>
</comment>
<dbReference type="RefSeq" id="WP_251582857.1">
    <property type="nucleotide sequence ID" value="NZ_JBHTKX010000002.1"/>
</dbReference>
<dbReference type="Pfam" id="PF12710">
    <property type="entry name" value="HAD"/>
    <property type="match status" value="1"/>
</dbReference>
<dbReference type="InterPro" id="IPR036412">
    <property type="entry name" value="HAD-like_sf"/>
</dbReference>
<keyword evidence="8" id="KW-0460">Magnesium</keyword>
<organism evidence="12 13">
    <name type="scientific">Paenibacillus provencensis</name>
    <dbReference type="NCBI Taxonomy" id="441151"/>
    <lineage>
        <taxon>Bacteria</taxon>
        <taxon>Bacillati</taxon>
        <taxon>Bacillota</taxon>
        <taxon>Bacilli</taxon>
        <taxon>Bacillales</taxon>
        <taxon>Paenibacillaceae</taxon>
        <taxon>Paenibacillus</taxon>
    </lineage>
</organism>
<keyword evidence="5" id="KW-0028">Amino-acid biosynthesis</keyword>
<dbReference type="InterPro" id="IPR023214">
    <property type="entry name" value="HAD_sf"/>
</dbReference>
<evidence type="ECO:0000256" key="7">
    <source>
        <dbReference type="ARBA" id="ARBA00022801"/>
    </source>
</evidence>
<comment type="pathway">
    <text evidence="2">Amino-acid biosynthesis; L-serine biosynthesis; L-serine from 3-phospho-D-glycerate: step 3/3.</text>
</comment>